<dbReference type="GO" id="GO:0016020">
    <property type="term" value="C:membrane"/>
    <property type="evidence" value="ECO:0007669"/>
    <property type="project" value="UniProtKB-SubCell"/>
</dbReference>
<evidence type="ECO:0000313" key="10">
    <source>
        <dbReference type="EMBL" id="KAL3639156.1"/>
    </source>
</evidence>
<feature type="binding site" description="axial binding residue" evidence="8">
    <location>
        <position position="51"/>
    </location>
    <ligand>
        <name>heme</name>
        <dbReference type="ChEBI" id="CHEBI:30413"/>
    </ligand>
    <ligandPart>
        <name>Fe</name>
        <dbReference type="ChEBI" id="CHEBI:18248"/>
    </ligandPart>
</feature>
<comment type="subcellular location">
    <subcellularLocation>
        <location evidence="1">Membrane</location>
        <topology evidence="1">Single-pass membrane protein</topology>
    </subcellularLocation>
</comment>
<evidence type="ECO:0000256" key="1">
    <source>
        <dbReference type="ARBA" id="ARBA00004167"/>
    </source>
</evidence>
<dbReference type="InterPro" id="IPR001128">
    <property type="entry name" value="Cyt_P450"/>
</dbReference>
<dbReference type="EMBL" id="JAVIJP010000018">
    <property type="protein sequence ID" value="KAL3639156.1"/>
    <property type="molecule type" value="Genomic_DNA"/>
</dbReference>
<comment type="cofactor">
    <cofactor evidence="8">
        <name>heme</name>
        <dbReference type="ChEBI" id="CHEBI:30413"/>
    </cofactor>
</comment>
<evidence type="ECO:0000256" key="3">
    <source>
        <dbReference type="ARBA" id="ARBA00022617"/>
    </source>
</evidence>
<dbReference type="PANTHER" id="PTHR47950">
    <property type="entry name" value="CYTOCHROME P450, FAMILY 76, SUBFAMILY C, POLYPEPTIDE 5-RELATED"/>
    <property type="match status" value="1"/>
</dbReference>
<evidence type="ECO:0000256" key="6">
    <source>
        <dbReference type="ARBA" id="ARBA00023004"/>
    </source>
</evidence>
<dbReference type="SUPFAM" id="SSF48264">
    <property type="entry name" value="Cytochrome P450"/>
    <property type="match status" value="1"/>
</dbReference>
<reference evidence="11" key="1">
    <citation type="journal article" date="2024" name="IScience">
        <title>Strigolactones Initiate the Formation of Haustorium-like Structures in Castilleja.</title>
        <authorList>
            <person name="Buerger M."/>
            <person name="Peterson D."/>
            <person name="Chory J."/>
        </authorList>
    </citation>
    <scope>NUCLEOTIDE SEQUENCE [LARGE SCALE GENOMIC DNA]</scope>
</reference>
<dbReference type="InterPro" id="IPR002401">
    <property type="entry name" value="Cyt_P450_E_grp-I"/>
</dbReference>
<dbReference type="AlphaFoldDB" id="A0ABD3DA07"/>
<evidence type="ECO:0000313" key="11">
    <source>
        <dbReference type="Proteomes" id="UP001632038"/>
    </source>
</evidence>
<keyword evidence="4 8" id="KW-0479">Metal-binding</keyword>
<name>A0ABD3DA07_9LAMI</name>
<dbReference type="GO" id="GO:0046872">
    <property type="term" value="F:metal ion binding"/>
    <property type="evidence" value="ECO:0007669"/>
    <property type="project" value="UniProtKB-KW"/>
</dbReference>
<keyword evidence="5 9" id="KW-0560">Oxidoreductase</keyword>
<organism evidence="10 11">
    <name type="scientific">Castilleja foliolosa</name>
    <dbReference type="NCBI Taxonomy" id="1961234"/>
    <lineage>
        <taxon>Eukaryota</taxon>
        <taxon>Viridiplantae</taxon>
        <taxon>Streptophyta</taxon>
        <taxon>Embryophyta</taxon>
        <taxon>Tracheophyta</taxon>
        <taxon>Spermatophyta</taxon>
        <taxon>Magnoliopsida</taxon>
        <taxon>eudicotyledons</taxon>
        <taxon>Gunneridae</taxon>
        <taxon>Pentapetalae</taxon>
        <taxon>asterids</taxon>
        <taxon>lamiids</taxon>
        <taxon>Lamiales</taxon>
        <taxon>Orobanchaceae</taxon>
        <taxon>Pedicularideae</taxon>
        <taxon>Castillejinae</taxon>
        <taxon>Castilleja</taxon>
    </lineage>
</organism>
<gene>
    <name evidence="10" type="ORF">CASFOL_017063</name>
</gene>
<dbReference type="InterPro" id="IPR036396">
    <property type="entry name" value="Cyt_P450_sf"/>
</dbReference>
<keyword evidence="6 8" id="KW-0408">Iron</keyword>
<evidence type="ECO:0000256" key="5">
    <source>
        <dbReference type="ARBA" id="ARBA00023002"/>
    </source>
</evidence>
<evidence type="ECO:0000256" key="9">
    <source>
        <dbReference type="RuleBase" id="RU000461"/>
    </source>
</evidence>
<comment type="caution">
    <text evidence="10">The sequence shown here is derived from an EMBL/GenBank/DDBJ whole genome shotgun (WGS) entry which is preliminary data.</text>
</comment>
<protein>
    <recommendedName>
        <fullName evidence="12">Cytochrome P450</fullName>
    </recommendedName>
</protein>
<evidence type="ECO:0000256" key="8">
    <source>
        <dbReference type="PIRSR" id="PIRSR602401-1"/>
    </source>
</evidence>
<evidence type="ECO:0008006" key="12">
    <source>
        <dbReference type="Google" id="ProtNLM"/>
    </source>
</evidence>
<dbReference type="Pfam" id="PF00067">
    <property type="entry name" value="p450"/>
    <property type="match status" value="1"/>
</dbReference>
<dbReference type="Gene3D" id="1.10.630.10">
    <property type="entry name" value="Cytochrome P450"/>
    <property type="match status" value="1"/>
</dbReference>
<evidence type="ECO:0000256" key="4">
    <source>
        <dbReference type="ARBA" id="ARBA00022723"/>
    </source>
</evidence>
<keyword evidence="11" id="KW-1185">Reference proteome</keyword>
<dbReference type="PROSITE" id="PS00086">
    <property type="entry name" value="CYTOCHROME_P450"/>
    <property type="match status" value="1"/>
</dbReference>
<dbReference type="PRINTS" id="PR00463">
    <property type="entry name" value="EP450I"/>
</dbReference>
<evidence type="ECO:0000256" key="2">
    <source>
        <dbReference type="ARBA" id="ARBA00010617"/>
    </source>
</evidence>
<sequence length="109" mass="12603">MILVNAWAVARDPNYWEDPTSFKPERFLDMKIRNQATHYEFLPFGTGLRMCPGSNMAFKNIQMLVGSLLHFFDWSLPNGVDPTTIDMNEKYLTTLHKAEPVLLIPKSRD</sequence>
<keyword evidence="7 9" id="KW-0503">Monooxygenase</keyword>
<accession>A0ABD3DA07</accession>
<proteinExistence type="inferred from homology"/>
<comment type="similarity">
    <text evidence="2 9">Belongs to the cytochrome P450 family.</text>
</comment>
<evidence type="ECO:0000256" key="7">
    <source>
        <dbReference type="ARBA" id="ARBA00023033"/>
    </source>
</evidence>
<keyword evidence="3 8" id="KW-0349">Heme</keyword>
<dbReference type="InterPro" id="IPR017972">
    <property type="entry name" value="Cyt_P450_CS"/>
</dbReference>
<dbReference type="PANTHER" id="PTHR47950:SF6">
    <property type="entry name" value="CYTOCHROME P450"/>
    <property type="match status" value="1"/>
</dbReference>
<dbReference type="GO" id="GO:0004497">
    <property type="term" value="F:monooxygenase activity"/>
    <property type="evidence" value="ECO:0007669"/>
    <property type="project" value="UniProtKB-KW"/>
</dbReference>
<dbReference type="Proteomes" id="UP001632038">
    <property type="component" value="Unassembled WGS sequence"/>
</dbReference>